<keyword evidence="2" id="KW-0418">Kinase</keyword>
<dbReference type="InterPro" id="IPR016187">
    <property type="entry name" value="CTDL_fold"/>
</dbReference>
<feature type="chain" id="PRO_5003091348" description="non-specific serine/threonine protein kinase" evidence="5">
    <location>
        <begin position="20"/>
        <end position="415"/>
    </location>
</feature>
<protein>
    <recommendedName>
        <fullName evidence="1">non-specific serine/threonine protein kinase</fullName>
        <ecNumber evidence="1">2.7.11.1</ecNumber>
    </recommendedName>
</protein>
<feature type="domain" description="Sulfatase-modifying factor enzyme-like" evidence="6">
    <location>
        <begin position="269"/>
        <end position="344"/>
    </location>
</feature>
<feature type="signal peptide" evidence="5">
    <location>
        <begin position="1"/>
        <end position="19"/>
    </location>
</feature>
<dbReference type="eggNOG" id="COG1262">
    <property type="taxonomic scope" value="Bacteria"/>
</dbReference>
<comment type="catalytic activity">
    <reaction evidence="4">
        <text>L-seryl-[protein] + ATP = O-phospho-L-seryl-[protein] + ADP + H(+)</text>
        <dbReference type="Rhea" id="RHEA:17989"/>
        <dbReference type="Rhea" id="RHEA-COMP:9863"/>
        <dbReference type="Rhea" id="RHEA-COMP:11604"/>
        <dbReference type="ChEBI" id="CHEBI:15378"/>
        <dbReference type="ChEBI" id="CHEBI:29999"/>
        <dbReference type="ChEBI" id="CHEBI:30616"/>
        <dbReference type="ChEBI" id="CHEBI:83421"/>
        <dbReference type="ChEBI" id="CHEBI:456216"/>
        <dbReference type="EC" id="2.7.11.1"/>
    </reaction>
</comment>
<dbReference type="InterPro" id="IPR005532">
    <property type="entry name" value="SUMF_dom"/>
</dbReference>
<evidence type="ECO:0000256" key="3">
    <source>
        <dbReference type="ARBA" id="ARBA00047899"/>
    </source>
</evidence>
<evidence type="ECO:0000256" key="2">
    <source>
        <dbReference type="ARBA" id="ARBA00022777"/>
    </source>
</evidence>
<dbReference type="EC" id="2.7.11.1" evidence="1"/>
<dbReference type="AlphaFoldDB" id="D6YWY0"/>
<dbReference type="OrthoDB" id="20566at2"/>
<dbReference type="InterPro" id="IPR042095">
    <property type="entry name" value="SUMF_sf"/>
</dbReference>
<organism evidence="7 8">
    <name type="scientific">Waddlia chondrophila (strain ATCC VR-1470 / WSU 86-1044)</name>
    <dbReference type="NCBI Taxonomy" id="716544"/>
    <lineage>
        <taxon>Bacteria</taxon>
        <taxon>Pseudomonadati</taxon>
        <taxon>Chlamydiota</taxon>
        <taxon>Chlamydiia</taxon>
        <taxon>Parachlamydiales</taxon>
        <taxon>Waddliaceae</taxon>
        <taxon>Waddlia</taxon>
    </lineage>
</organism>
<evidence type="ECO:0000313" key="8">
    <source>
        <dbReference type="Proteomes" id="UP000001505"/>
    </source>
</evidence>
<evidence type="ECO:0000259" key="6">
    <source>
        <dbReference type="Pfam" id="PF03781"/>
    </source>
</evidence>
<evidence type="ECO:0000256" key="4">
    <source>
        <dbReference type="ARBA" id="ARBA00048679"/>
    </source>
</evidence>
<reference evidence="7 8" key="1">
    <citation type="journal article" date="2010" name="PLoS ONE">
        <title>The Waddlia genome: a window into chlamydial biology.</title>
        <authorList>
            <person name="Bertelli C."/>
            <person name="Collyn F."/>
            <person name="Croxatto A."/>
            <person name="Ruckert C."/>
            <person name="Polkinghorne A."/>
            <person name="Kebbi-Beghdadi C."/>
            <person name="Goesmann A."/>
            <person name="Vaughan L."/>
            <person name="Greub G."/>
        </authorList>
    </citation>
    <scope>NUCLEOTIDE SEQUENCE [LARGE SCALE GENOMIC DNA]</scope>
    <source>
        <strain evidence="8">ATCC VR-1470 / WSU 86-1044</strain>
    </source>
</reference>
<dbReference type="GO" id="GO:0004674">
    <property type="term" value="F:protein serine/threonine kinase activity"/>
    <property type="evidence" value="ECO:0007669"/>
    <property type="project" value="UniProtKB-EC"/>
</dbReference>
<evidence type="ECO:0000256" key="1">
    <source>
        <dbReference type="ARBA" id="ARBA00012513"/>
    </source>
</evidence>
<dbReference type="SUPFAM" id="SSF56436">
    <property type="entry name" value="C-type lectin-like"/>
    <property type="match status" value="1"/>
</dbReference>
<comment type="catalytic activity">
    <reaction evidence="3">
        <text>L-threonyl-[protein] + ATP = O-phospho-L-threonyl-[protein] + ADP + H(+)</text>
        <dbReference type="Rhea" id="RHEA:46608"/>
        <dbReference type="Rhea" id="RHEA-COMP:11060"/>
        <dbReference type="Rhea" id="RHEA-COMP:11605"/>
        <dbReference type="ChEBI" id="CHEBI:15378"/>
        <dbReference type="ChEBI" id="CHEBI:30013"/>
        <dbReference type="ChEBI" id="CHEBI:30616"/>
        <dbReference type="ChEBI" id="CHEBI:61977"/>
        <dbReference type="ChEBI" id="CHEBI:456216"/>
        <dbReference type="EC" id="2.7.11.1"/>
    </reaction>
</comment>
<sequence>MSRIAYLIASSFFASAFLAAEHPACNHQRSAFHYSKELGLSGQLRIVEDIVILKDGTLLQGEIGELPVLKFPLGKIHLPVEQVEAFISDKGGLFKLRTRKNELYIGNVEQKHLFFKGSRTVIDLGEVDVVLFKPRDLVDSLSDQMLAVGEDFDLNALNEIPDDLDEENEIEFISLSKEVKPVDEAKGLLALRRCQKCSLKPAPDRVPYIDFPIKDAPEEEEKEGVIEVPELQDPPENPVVRVNACKIQTESVPRVYDGLVYVDAARVGETGFYIRPKKVTNREYKQFVDAINYRTPIHWLGGAIPSGMEDDPVVNVTYRDAFLYSVWAGKRLPSQEDLSIATELNVILTDKGDQSAEWTATPTMQSVKSPQSSDSVKIGQSFFPSHEVFSRNRIISMNNDDANSCTGFRTALDAH</sequence>
<evidence type="ECO:0000313" key="7">
    <source>
        <dbReference type="EMBL" id="ADI38641.1"/>
    </source>
</evidence>
<name>D6YWY0_WADCW</name>
<dbReference type="STRING" id="716544.wcw_1289"/>
<gene>
    <name evidence="7" type="ordered locus">wcw_1289</name>
</gene>
<keyword evidence="5" id="KW-0732">Signal</keyword>
<dbReference type="Proteomes" id="UP000001505">
    <property type="component" value="Chromosome"/>
</dbReference>
<dbReference type="Pfam" id="PF03781">
    <property type="entry name" value="FGE-sulfatase"/>
    <property type="match status" value="1"/>
</dbReference>
<accession>D6YWY0</accession>
<keyword evidence="2" id="KW-0808">Transferase</keyword>
<dbReference type="RefSeq" id="WP_013182352.1">
    <property type="nucleotide sequence ID" value="NC_014225.1"/>
</dbReference>
<dbReference type="Gene3D" id="3.90.1580.10">
    <property type="entry name" value="paralog of FGE (formylglycine-generating enzyme)"/>
    <property type="match status" value="1"/>
</dbReference>
<dbReference type="KEGG" id="wch:wcw_1289"/>
<evidence type="ECO:0000256" key="5">
    <source>
        <dbReference type="SAM" id="SignalP"/>
    </source>
</evidence>
<proteinExistence type="predicted"/>
<dbReference type="EMBL" id="CP001928">
    <property type="protein sequence ID" value="ADI38641.1"/>
    <property type="molecule type" value="Genomic_DNA"/>
</dbReference>
<keyword evidence="8" id="KW-1185">Reference proteome</keyword>
<dbReference type="HOGENOM" id="CLU_662136_0_0_0"/>